<evidence type="ECO:0000313" key="3">
    <source>
        <dbReference type="Proteomes" id="UP000823641"/>
    </source>
</evidence>
<dbReference type="EMBL" id="JADIMG010000003">
    <property type="protein sequence ID" value="MBO8458777.1"/>
    <property type="molecule type" value="Genomic_DNA"/>
</dbReference>
<reference evidence="2" key="2">
    <citation type="journal article" date="2021" name="PeerJ">
        <title>Extensive microbial diversity within the chicken gut microbiome revealed by metagenomics and culture.</title>
        <authorList>
            <person name="Gilroy R."/>
            <person name="Ravi A."/>
            <person name="Getino M."/>
            <person name="Pursley I."/>
            <person name="Horton D.L."/>
            <person name="Alikhan N.F."/>
            <person name="Baker D."/>
            <person name="Gharbi K."/>
            <person name="Hall N."/>
            <person name="Watson M."/>
            <person name="Adriaenssens E.M."/>
            <person name="Foster-Nyarko E."/>
            <person name="Jarju S."/>
            <person name="Secka A."/>
            <person name="Antonio M."/>
            <person name="Oren A."/>
            <person name="Chaudhuri R.R."/>
            <person name="La Ragione R."/>
            <person name="Hildebrand F."/>
            <person name="Pallen M.J."/>
        </authorList>
    </citation>
    <scope>NUCLEOTIDE SEQUENCE</scope>
    <source>
        <strain evidence="2">G3-3990</strain>
    </source>
</reference>
<dbReference type="AlphaFoldDB" id="A0A9D9N3A0"/>
<keyword evidence="1" id="KW-1133">Transmembrane helix</keyword>
<dbReference type="InterPro" id="IPR007165">
    <property type="entry name" value="Phage_holin_4_2"/>
</dbReference>
<keyword evidence="1" id="KW-0472">Membrane</keyword>
<comment type="caution">
    <text evidence="2">The sequence shown here is derived from an EMBL/GenBank/DDBJ whole genome shotgun (WGS) entry which is preliminary data.</text>
</comment>
<evidence type="ECO:0000313" key="2">
    <source>
        <dbReference type="EMBL" id="MBO8458777.1"/>
    </source>
</evidence>
<dbReference type="PANTHER" id="PTHR37309">
    <property type="entry name" value="SLR0284 PROTEIN"/>
    <property type="match status" value="1"/>
</dbReference>
<dbReference type="PANTHER" id="PTHR37309:SF1">
    <property type="entry name" value="SLR0284 PROTEIN"/>
    <property type="match status" value="1"/>
</dbReference>
<gene>
    <name evidence="2" type="ORF">IAA73_00365</name>
</gene>
<organism evidence="2 3">
    <name type="scientific">Candidatus Gallipaludibacter merdavium</name>
    <dbReference type="NCBI Taxonomy" id="2840839"/>
    <lineage>
        <taxon>Bacteria</taxon>
        <taxon>Pseudomonadati</taxon>
        <taxon>Bacteroidota</taxon>
        <taxon>Bacteroidia</taxon>
        <taxon>Bacteroidales</taxon>
        <taxon>Candidatus Gallipaludibacter</taxon>
    </lineage>
</organism>
<keyword evidence="1" id="KW-0812">Transmembrane</keyword>
<accession>A0A9D9N3A0</accession>
<reference evidence="2" key="1">
    <citation type="submission" date="2020-10" db="EMBL/GenBank/DDBJ databases">
        <authorList>
            <person name="Gilroy R."/>
        </authorList>
    </citation>
    <scope>NUCLEOTIDE SEQUENCE</scope>
    <source>
        <strain evidence="2">G3-3990</strain>
    </source>
</reference>
<protein>
    <submittedName>
        <fullName evidence="2">Phage holin family protein</fullName>
    </submittedName>
</protein>
<feature type="transmembrane region" description="Helical" evidence="1">
    <location>
        <begin position="26"/>
        <end position="44"/>
    </location>
</feature>
<feature type="transmembrane region" description="Helical" evidence="1">
    <location>
        <begin position="87"/>
        <end position="107"/>
    </location>
</feature>
<sequence>MIYSFLISVLAVYVAAWLLPGVHLNGFWSSVGLTIVLSLLNVLVKPILVLFTIPVTLLTLGLFLLVIDAIIVLLASKLLSGFSVDNFWWAILYSIILSIVSSIFNSIF</sequence>
<dbReference type="Pfam" id="PF04020">
    <property type="entry name" value="Phage_holin_4_2"/>
    <property type="match status" value="1"/>
</dbReference>
<feature type="transmembrane region" description="Helical" evidence="1">
    <location>
        <begin position="51"/>
        <end position="75"/>
    </location>
</feature>
<dbReference type="Proteomes" id="UP000823641">
    <property type="component" value="Unassembled WGS sequence"/>
</dbReference>
<name>A0A9D9N3A0_9BACT</name>
<evidence type="ECO:0000256" key="1">
    <source>
        <dbReference type="SAM" id="Phobius"/>
    </source>
</evidence>
<proteinExistence type="predicted"/>